<accession>A0ABP8U7M1</accession>
<dbReference type="InterPro" id="IPR000792">
    <property type="entry name" value="Tscrpt_reg_LuxR_C"/>
</dbReference>
<dbReference type="PANTHER" id="PTHR16305">
    <property type="entry name" value="TESTICULAR SOLUBLE ADENYLYL CYCLASE"/>
    <property type="match status" value="1"/>
</dbReference>
<dbReference type="EMBL" id="BAABHK010000002">
    <property type="protein sequence ID" value="GAA4623755.1"/>
    <property type="molecule type" value="Genomic_DNA"/>
</dbReference>
<feature type="domain" description="HTH luxR-type" evidence="3">
    <location>
        <begin position="884"/>
        <end position="948"/>
    </location>
</feature>
<dbReference type="CDD" id="cd06170">
    <property type="entry name" value="LuxR_C_like"/>
    <property type="match status" value="1"/>
</dbReference>
<name>A0ABP8U7M1_9ACTN</name>
<dbReference type="Pfam" id="PF13191">
    <property type="entry name" value="AAA_16"/>
    <property type="match status" value="1"/>
</dbReference>
<organism evidence="4 5">
    <name type="scientific">Actinoallomurus vinaceus</name>
    <dbReference type="NCBI Taxonomy" id="1080074"/>
    <lineage>
        <taxon>Bacteria</taxon>
        <taxon>Bacillati</taxon>
        <taxon>Actinomycetota</taxon>
        <taxon>Actinomycetes</taxon>
        <taxon>Streptosporangiales</taxon>
        <taxon>Thermomonosporaceae</taxon>
        <taxon>Actinoallomurus</taxon>
    </lineage>
</organism>
<sequence length="948" mass="101167">METTWVSPGSSGGLTAPVRDTSTLVGRDAELERLRRCVRQEPGTPRALVLLGEEGIGKTRLLRAAGEYAAAAGGLVLSAQGWAAEREQPFGCLRHLLAPLTGQIQALPEPHRLVLGTVLGLEPGGAVPPGAAVRSGSSALLDRLGRPGHVSPSGRVLVTVDDAHDCDAATLELLGSLARRTGDVRVSVLLASRDGELLLDLPSDVDVLHVAPLSPPESADLLERLPDAPDGRSRLELLDEAHGNPSALIELCRLRASSADPVLAHERPPRLQHLGSRFEALLGLLPSQTQRALAYAALALPGDDAAAVMAALGTSDLGVWAPAEEAGIVALIDGRIVFRHPLARVAASIGQPASLRHRAHRALAELAAARPLDRARHVAAATLGPDASVARTLRAAAGSSPDDFTAARALEDAAQLSTAAGERARLLAEALGAALAVGDPGWAHDLHARFVCLDTDPRLRRDAALAAADALSQTGRQIEAFGLLLDAAEQAPPKDAGAAAELAAAAAAIAQQSGLAEHRRRLSALPAWAADATPGPEEQRDDASVRIDAAEDTAALVAFVRAVSDVPGSARHGLRRLDVPRLGGHLDEPTRLTPRVAVASVAYHADEPDVCLEQYRAAELRFRSRRAFGHRARYLAPMLDTLLATGRWTEADILLDESLDKATLLRLPRLRADLEALRLSLRALRGMTPAAPSRPDQRPWIDLRENAATRARVVRAGALAALSRGDWADAFRRLRTLFDEDGAALHPFHSPRSIAELALTGHRAGNVEEAARILARVRDSQGERPTTRMTLLLHHAAALVDPGADAEHHFRLALVNAEGERWPVERAQARLSYAIWLRRARRPSEARQQLAAALEIVEPLGAECVATGIRHELRASGVATSSDSTAALAELTAQQRQIVRMAAEGLSNREIGEQLFLSPRTVGTHLYNVYPKLGVTRRHQLRDLLQDR</sequence>
<dbReference type="Gene3D" id="1.10.10.10">
    <property type="entry name" value="Winged helix-like DNA-binding domain superfamily/Winged helix DNA-binding domain"/>
    <property type="match status" value="1"/>
</dbReference>
<evidence type="ECO:0000313" key="4">
    <source>
        <dbReference type="EMBL" id="GAA4623755.1"/>
    </source>
</evidence>
<dbReference type="Gene3D" id="3.40.50.300">
    <property type="entry name" value="P-loop containing nucleotide triphosphate hydrolases"/>
    <property type="match status" value="1"/>
</dbReference>
<dbReference type="InterPro" id="IPR041664">
    <property type="entry name" value="AAA_16"/>
</dbReference>
<comment type="caution">
    <text evidence="4">The sequence shown here is derived from an EMBL/GenBank/DDBJ whole genome shotgun (WGS) entry which is preliminary data.</text>
</comment>
<evidence type="ECO:0000259" key="3">
    <source>
        <dbReference type="PROSITE" id="PS50043"/>
    </source>
</evidence>
<dbReference type="SUPFAM" id="SSF46894">
    <property type="entry name" value="C-terminal effector domain of the bipartite response regulators"/>
    <property type="match status" value="1"/>
</dbReference>
<dbReference type="SUPFAM" id="SSF52540">
    <property type="entry name" value="P-loop containing nucleoside triphosphate hydrolases"/>
    <property type="match status" value="1"/>
</dbReference>
<dbReference type="PRINTS" id="PR00038">
    <property type="entry name" value="HTHLUXR"/>
</dbReference>
<evidence type="ECO:0000313" key="5">
    <source>
        <dbReference type="Proteomes" id="UP001501442"/>
    </source>
</evidence>
<keyword evidence="1" id="KW-0547">Nucleotide-binding</keyword>
<dbReference type="Pfam" id="PF00196">
    <property type="entry name" value="GerE"/>
    <property type="match status" value="1"/>
</dbReference>
<proteinExistence type="predicted"/>
<dbReference type="PANTHER" id="PTHR16305:SF35">
    <property type="entry name" value="TRANSCRIPTIONAL ACTIVATOR DOMAIN"/>
    <property type="match status" value="1"/>
</dbReference>
<dbReference type="InterPro" id="IPR027417">
    <property type="entry name" value="P-loop_NTPase"/>
</dbReference>
<reference evidence="5" key="1">
    <citation type="journal article" date="2019" name="Int. J. Syst. Evol. Microbiol.">
        <title>The Global Catalogue of Microorganisms (GCM) 10K type strain sequencing project: providing services to taxonomists for standard genome sequencing and annotation.</title>
        <authorList>
            <consortium name="The Broad Institute Genomics Platform"/>
            <consortium name="The Broad Institute Genome Sequencing Center for Infectious Disease"/>
            <person name="Wu L."/>
            <person name="Ma J."/>
        </authorList>
    </citation>
    <scope>NUCLEOTIDE SEQUENCE [LARGE SCALE GENOMIC DNA]</scope>
    <source>
        <strain evidence="5">JCM 17939</strain>
    </source>
</reference>
<dbReference type="PROSITE" id="PS50043">
    <property type="entry name" value="HTH_LUXR_2"/>
    <property type="match status" value="1"/>
</dbReference>
<keyword evidence="5" id="KW-1185">Reference proteome</keyword>
<evidence type="ECO:0000256" key="2">
    <source>
        <dbReference type="ARBA" id="ARBA00022840"/>
    </source>
</evidence>
<dbReference type="SMART" id="SM00421">
    <property type="entry name" value="HTH_LUXR"/>
    <property type="match status" value="1"/>
</dbReference>
<dbReference type="Proteomes" id="UP001501442">
    <property type="component" value="Unassembled WGS sequence"/>
</dbReference>
<keyword evidence="2" id="KW-0067">ATP-binding</keyword>
<gene>
    <name evidence="4" type="ORF">GCM10023196_021200</name>
</gene>
<evidence type="ECO:0000256" key="1">
    <source>
        <dbReference type="ARBA" id="ARBA00022741"/>
    </source>
</evidence>
<protein>
    <submittedName>
        <fullName evidence="4">LuxR family transcriptional regulator</fullName>
    </submittedName>
</protein>
<dbReference type="InterPro" id="IPR036388">
    <property type="entry name" value="WH-like_DNA-bd_sf"/>
</dbReference>
<dbReference type="PROSITE" id="PS00622">
    <property type="entry name" value="HTH_LUXR_1"/>
    <property type="match status" value="1"/>
</dbReference>
<dbReference type="InterPro" id="IPR016032">
    <property type="entry name" value="Sig_transdc_resp-reg_C-effctor"/>
</dbReference>